<organism evidence="2 3">
    <name type="scientific">Micromonas commoda (strain RCC299 / NOUM17 / CCMP2709)</name>
    <name type="common">Picoplanktonic green alga</name>
    <dbReference type="NCBI Taxonomy" id="296587"/>
    <lineage>
        <taxon>Eukaryota</taxon>
        <taxon>Viridiplantae</taxon>
        <taxon>Chlorophyta</taxon>
        <taxon>Mamiellophyceae</taxon>
        <taxon>Mamiellales</taxon>
        <taxon>Mamiellaceae</taxon>
        <taxon>Micromonas</taxon>
    </lineage>
</organism>
<dbReference type="EMBL" id="CP001575">
    <property type="protein sequence ID" value="ACO69281.1"/>
    <property type="molecule type" value="Genomic_DNA"/>
</dbReference>
<name>C1FGL0_MICCC</name>
<dbReference type="Proteomes" id="UP000002009">
    <property type="component" value="Chromosome 8"/>
</dbReference>
<protein>
    <submittedName>
        <fullName evidence="2">Uncharacterized protein</fullName>
    </submittedName>
</protein>
<dbReference type="RefSeq" id="XP_002508023.1">
    <property type="nucleotide sequence ID" value="XM_002507977.1"/>
</dbReference>
<feature type="compositionally biased region" description="Low complexity" evidence="1">
    <location>
        <begin position="16"/>
        <end position="36"/>
    </location>
</feature>
<dbReference type="InParanoid" id="C1FGL0"/>
<dbReference type="KEGG" id="mis:MICPUN_105971"/>
<evidence type="ECO:0000313" key="3">
    <source>
        <dbReference type="Proteomes" id="UP000002009"/>
    </source>
</evidence>
<dbReference type="OMA" id="SVNRVGW"/>
<dbReference type="OrthoDB" id="426136at2759"/>
<dbReference type="AlphaFoldDB" id="C1FGL0"/>
<accession>C1FGL0</accession>
<dbReference type="eggNOG" id="ENOG502QTF3">
    <property type="taxonomic scope" value="Eukaryota"/>
</dbReference>
<dbReference type="PANTHER" id="PTHR34131">
    <property type="entry name" value="(RAP ANNOTATION RELEASE2) GALACTOSE-BINDING LIKE DOMAIN CONTAINING PROTEIN"/>
    <property type="match status" value="1"/>
</dbReference>
<dbReference type="InterPro" id="IPR018971">
    <property type="entry name" value="DUF1997"/>
</dbReference>
<feature type="region of interest" description="Disordered" evidence="1">
    <location>
        <begin position="16"/>
        <end position="73"/>
    </location>
</feature>
<evidence type="ECO:0000256" key="1">
    <source>
        <dbReference type="SAM" id="MobiDB-lite"/>
    </source>
</evidence>
<sequence length="295" mass="31626">MASRLVVSGIAMPRTAAAARPVHRAASPSPSKASRATIGIGRPVKRNRSQPSTAASAVEQASGASTSSPVDCLPALPDDSLPDAVVQFLRREGRHAVFSATKVGVVEVNEVEGGRSLREYMSLPASQYSTLDGERVERVGDDTFVCTLGAFDFLGFRLQPVLTARVDVRPDGQGCVIRVVSAEIHGSGVVESVNGMFEIDSVNRVGWNERCNPGTGQCEIASETKVTVYLLVPKWFPFTVKATERTGNFVVSQVVNQVVPRFLSQLVTDYEAWAAGDESREAKGADLFAVDLETK</sequence>
<dbReference type="GeneID" id="8245934"/>
<gene>
    <name evidence="2" type="ORF">MICPUN_105971</name>
</gene>
<reference evidence="2 3" key="1">
    <citation type="journal article" date="2009" name="Science">
        <title>Green evolution and dynamic adaptations revealed by genomes of the marine picoeukaryotes Micromonas.</title>
        <authorList>
            <person name="Worden A.Z."/>
            <person name="Lee J.H."/>
            <person name="Mock T."/>
            <person name="Rouze P."/>
            <person name="Simmons M.P."/>
            <person name="Aerts A.L."/>
            <person name="Allen A.E."/>
            <person name="Cuvelier M.L."/>
            <person name="Derelle E."/>
            <person name="Everett M.V."/>
            <person name="Foulon E."/>
            <person name="Grimwood J."/>
            <person name="Gundlach H."/>
            <person name="Henrissat B."/>
            <person name="Napoli C."/>
            <person name="McDonald S.M."/>
            <person name="Parker M.S."/>
            <person name="Rombauts S."/>
            <person name="Salamov A."/>
            <person name="Von Dassow P."/>
            <person name="Badger J.H."/>
            <person name="Coutinho P.M."/>
            <person name="Demir E."/>
            <person name="Dubchak I."/>
            <person name="Gentemann C."/>
            <person name="Eikrem W."/>
            <person name="Gready J.E."/>
            <person name="John U."/>
            <person name="Lanier W."/>
            <person name="Lindquist E.A."/>
            <person name="Lucas S."/>
            <person name="Mayer K.F."/>
            <person name="Moreau H."/>
            <person name="Not F."/>
            <person name="Otillar R."/>
            <person name="Panaud O."/>
            <person name="Pangilinan J."/>
            <person name="Paulsen I."/>
            <person name="Piegu B."/>
            <person name="Poliakov A."/>
            <person name="Robbens S."/>
            <person name="Schmutz J."/>
            <person name="Toulza E."/>
            <person name="Wyss T."/>
            <person name="Zelensky A."/>
            <person name="Zhou K."/>
            <person name="Armbrust E.V."/>
            <person name="Bhattacharya D."/>
            <person name="Goodenough U.W."/>
            <person name="Van de Peer Y."/>
            <person name="Grigoriev I.V."/>
        </authorList>
    </citation>
    <scope>NUCLEOTIDE SEQUENCE [LARGE SCALE GENOMIC DNA]</scope>
    <source>
        <strain evidence="3">RCC299 / NOUM17</strain>
    </source>
</reference>
<dbReference type="Pfam" id="PF09366">
    <property type="entry name" value="DUF1997"/>
    <property type="match status" value="1"/>
</dbReference>
<keyword evidence="3" id="KW-1185">Reference proteome</keyword>
<dbReference type="FunCoup" id="C1FGL0">
    <property type="interactions" value="342"/>
</dbReference>
<dbReference type="PANTHER" id="PTHR34131:SF3">
    <property type="entry name" value="(RAP ANNOTATION RELEASE2) GALACTOSE-BINDING LIKE DOMAIN CONTAINING PROTEIN"/>
    <property type="match status" value="1"/>
</dbReference>
<proteinExistence type="predicted"/>
<evidence type="ECO:0000313" key="2">
    <source>
        <dbReference type="EMBL" id="ACO69281.1"/>
    </source>
</evidence>